<accession>A0A8K0L573</accession>
<proteinExistence type="inferred from homology"/>
<dbReference type="GO" id="GO:0016614">
    <property type="term" value="F:oxidoreductase activity, acting on CH-OH group of donors"/>
    <property type="evidence" value="ECO:0007669"/>
    <property type="project" value="InterPro"/>
</dbReference>
<evidence type="ECO:0000313" key="6">
    <source>
        <dbReference type="Proteomes" id="UP000809789"/>
    </source>
</evidence>
<evidence type="ECO:0000259" key="4">
    <source>
        <dbReference type="Pfam" id="PF05199"/>
    </source>
</evidence>
<dbReference type="InterPro" id="IPR000172">
    <property type="entry name" value="GMC_OxRdtase_N"/>
</dbReference>
<dbReference type="Gene3D" id="3.50.50.60">
    <property type="entry name" value="FAD/NAD(P)-binding domain"/>
    <property type="match status" value="2"/>
</dbReference>
<evidence type="ECO:0000259" key="3">
    <source>
        <dbReference type="Pfam" id="PF00732"/>
    </source>
</evidence>
<evidence type="ECO:0000256" key="2">
    <source>
        <dbReference type="PIRSR" id="PIRSR000137-2"/>
    </source>
</evidence>
<feature type="binding site" evidence="2">
    <location>
        <begin position="373"/>
        <end position="374"/>
    </location>
    <ligand>
        <name>FAD</name>
        <dbReference type="ChEBI" id="CHEBI:57692"/>
    </ligand>
</feature>
<dbReference type="InterPro" id="IPR007867">
    <property type="entry name" value="GMC_OxRtase_C"/>
</dbReference>
<dbReference type="OrthoDB" id="269227at2759"/>
<dbReference type="SUPFAM" id="SSF51905">
    <property type="entry name" value="FAD/NAD(P)-binding domain"/>
    <property type="match status" value="1"/>
</dbReference>
<dbReference type="InterPro" id="IPR012132">
    <property type="entry name" value="GMC_OxRdtase"/>
</dbReference>
<keyword evidence="2" id="KW-0285">Flavoprotein</keyword>
<dbReference type="PIRSF" id="PIRSF000137">
    <property type="entry name" value="Alcohol_oxidase"/>
    <property type="match status" value="1"/>
</dbReference>
<comment type="similarity">
    <text evidence="1">Belongs to the GMC oxidoreductase family.</text>
</comment>
<sequence length="440" mass="48180">MGLHDKLPEDLQTVDVIVAGGGSAGCIVAARLTEAYPDLSILLIEQGSNNYQVPEVIHPGLFPRNIAPGSDTALFWQGNHAKQLADRSPVVPSGGILGGGSSINWMVYTRAQRSDFDSWKQSGWTADELLPYLKKFETYHGKGENLKFSSAPVSKWSSLSKVLTPKETINNLISGRADVKDMIAKKHELLGWNSMDASGKFRPTDKDVAALGPDFEAAWKRDFANSPDRPLMIIAMYLSFLADSDHSVLPDDAEYISCANWTAYPYSRGHIHITGPELSDRIDFNVGYLTDPGDVDLKKHIWAYKLPREMFRRMSIYRGELAIGHPRFPAGSQAAVVEKADGPVPDDTPPIQYTEEDDKAIEQKIRATVGTTWHSLGTCKMAAKEQKGVVDNQLSVHGTKGLKLADLSVPPVNVGANTNNTALMIGEKAADLFVEYLAAK</sequence>
<name>A0A8K0L573_9PEZI</name>
<keyword evidence="2" id="KW-0274">FAD</keyword>
<dbReference type="InterPro" id="IPR036188">
    <property type="entry name" value="FAD/NAD-bd_sf"/>
</dbReference>
<dbReference type="PANTHER" id="PTHR11552:SF78">
    <property type="entry name" value="GLUCOSE-METHANOL-CHOLINE OXIDOREDUCTASE N-TERMINAL DOMAIN-CONTAINING PROTEIN"/>
    <property type="match status" value="1"/>
</dbReference>
<dbReference type="AlphaFoldDB" id="A0A8K0L573"/>
<organism evidence="5 6">
    <name type="scientific">Elsinoe batatas</name>
    <dbReference type="NCBI Taxonomy" id="2601811"/>
    <lineage>
        <taxon>Eukaryota</taxon>
        <taxon>Fungi</taxon>
        <taxon>Dikarya</taxon>
        <taxon>Ascomycota</taxon>
        <taxon>Pezizomycotina</taxon>
        <taxon>Dothideomycetes</taxon>
        <taxon>Dothideomycetidae</taxon>
        <taxon>Myriangiales</taxon>
        <taxon>Elsinoaceae</taxon>
        <taxon>Elsinoe</taxon>
    </lineage>
</organism>
<gene>
    <name evidence="5" type="ORF">KVT40_001533</name>
</gene>
<feature type="domain" description="Glucose-methanol-choline oxidoreductase N-terminal" evidence="3">
    <location>
        <begin position="15"/>
        <end position="144"/>
    </location>
</feature>
<protein>
    <recommendedName>
        <fullName evidence="7">Alcohol oxidase</fullName>
    </recommendedName>
</protein>
<dbReference type="EMBL" id="JAESVG020000002">
    <property type="protein sequence ID" value="KAG8629914.1"/>
    <property type="molecule type" value="Genomic_DNA"/>
</dbReference>
<dbReference type="Pfam" id="PF00732">
    <property type="entry name" value="GMC_oxred_N"/>
    <property type="match status" value="1"/>
</dbReference>
<dbReference type="Pfam" id="PF05199">
    <property type="entry name" value="GMC_oxred_C"/>
    <property type="match status" value="1"/>
</dbReference>
<evidence type="ECO:0008006" key="7">
    <source>
        <dbReference type="Google" id="ProtNLM"/>
    </source>
</evidence>
<evidence type="ECO:0000256" key="1">
    <source>
        <dbReference type="ARBA" id="ARBA00010790"/>
    </source>
</evidence>
<comment type="cofactor">
    <cofactor evidence="2">
        <name>FAD</name>
        <dbReference type="ChEBI" id="CHEBI:57692"/>
    </cofactor>
</comment>
<dbReference type="PROSITE" id="PS51257">
    <property type="entry name" value="PROKAR_LIPOPROTEIN"/>
    <property type="match status" value="1"/>
</dbReference>
<reference evidence="5" key="1">
    <citation type="submission" date="2021-07" db="EMBL/GenBank/DDBJ databases">
        <title>Elsinoe batatas strain:CRI-CJ2 Genome sequencing and assembly.</title>
        <authorList>
            <person name="Huang L."/>
        </authorList>
    </citation>
    <scope>NUCLEOTIDE SEQUENCE</scope>
    <source>
        <strain evidence="5">CRI-CJ2</strain>
    </source>
</reference>
<dbReference type="GO" id="GO:0050660">
    <property type="term" value="F:flavin adenine dinucleotide binding"/>
    <property type="evidence" value="ECO:0007669"/>
    <property type="project" value="InterPro"/>
</dbReference>
<dbReference type="Proteomes" id="UP000809789">
    <property type="component" value="Unassembled WGS sequence"/>
</dbReference>
<feature type="domain" description="Glucose-methanol-choline oxidoreductase C-terminal" evidence="4">
    <location>
        <begin position="265"/>
        <end position="426"/>
    </location>
</feature>
<comment type="caution">
    <text evidence="5">The sequence shown here is derived from an EMBL/GenBank/DDBJ whole genome shotgun (WGS) entry which is preliminary data.</text>
</comment>
<keyword evidence="6" id="KW-1185">Reference proteome</keyword>
<evidence type="ECO:0000313" key="5">
    <source>
        <dbReference type="EMBL" id="KAG8629914.1"/>
    </source>
</evidence>
<dbReference type="Gene3D" id="3.30.560.10">
    <property type="entry name" value="Glucose Oxidase, domain 3"/>
    <property type="match status" value="1"/>
</dbReference>
<dbReference type="PANTHER" id="PTHR11552">
    <property type="entry name" value="GLUCOSE-METHANOL-CHOLINE GMC OXIDOREDUCTASE"/>
    <property type="match status" value="1"/>
</dbReference>